<dbReference type="PANTHER" id="PTHR33167:SF33">
    <property type="entry name" value="MYB-CC TYPE TRANSCRIPTION FACTOR LHEQLE-CONTAINING DOMAIN-CONTAINING PROTEIN"/>
    <property type="match status" value="1"/>
</dbReference>
<reference evidence="2 3" key="1">
    <citation type="journal article" date="2023" name="Hortic Res">
        <title>Pangenome of water caltrop reveals structural variations and asymmetric subgenome divergence after allopolyploidization.</title>
        <authorList>
            <person name="Zhang X."/>
            <person name="Chen Y."/>
            <person name="Wang L."/>
            <person name="Yuan Y."/>
            <person name="Fang M."/>
            <person name="Shi L."/>
            <person name="Lu R."/>
            <person name="Comes H.P."/>
            <person name="Ma Y."/>
            <person name="Chen Y."/>
            <person name="Huang G."/>
            <person name="Zhou Y."/>
            <person name="Zheng Z."/>
            <person name="Qiu Y."/>
        </authorList>
    </citation>
    <scope>NUCLEOTIDE SEQUENCE [LARGE SCALE GENOMIC DNA]</scope>
    <source>
        <tissue evidence="2">Roots</tissue>
    </source>
</reference>
<dbReference type="Proteomes" id="UP001345219">
    <property type="component" value="Chromosome 15"/>
</dbReference>
<keyword evidence="3" id="KW-1185">Reference proteome</keyword>
<evidence type="ECO:0000313" key="2">
    <source>
        <dbReference type="EMBL" id="KAK4757603.1"/>
    </source>
</evidence>
<feature type="compositionally biased region" description="Basic residues" evidence="1">
    <location>
        <begin position="227"/>
        <end position="237"/>
    </location>
</feature>
<protein>
    <submittedName>
        <fullName evidence="2">Uncharacterized protein</fullName>
    </submittedName>
</protein>
<gene>
    <name evidence="2" type="ORF">SAY87_018904</name>
</gene>
<comment type="caution">
    <text evidence="2">The sequence shown here is derived from an EMBL/GenBank/DDBJ whole genome shotgun (WGS) entry which is preliminary data.</text>
</comment>
<accession>A0AAN7JYD3</accession>
<evidence type="ECO:0000256" key="1">
    <source>
        <dbReference type="SAM" id="MobiDB-lite"/>
    </source>
</evidence>
<organism evidence="2 3">
    <name type="scientific">Trapa incisa</name>
    <dbReference type="NCBI Taxonomy" id="236973"/>
    <lineage>
        <taxon>Eukaryota</taxon>
        <taxon>Viridiplantae</taxon>
        <taxon>Streptophyta</taxon>
        <taxon>Embryophyta</taxon>
        <taxon>Tracheophyta</taxon>
        <taxon>Spermatophyta</taxon>
        <taxon>Magnoliopsida</taxon>
        <taxon>eudicotyledons</taxon>
        <taxon>Gunneridae</taxon>
        <taxon>Pentapetalae</taxon>
        <taxon>rosids</taxon>
        <taxon>malvids</taxon>
        <taxon>Myrtales</taxon>
        <taxon>Lythraceae</taxon>
        <taxon>Trapa</taxon>
    </lineage>
</organism>
<sequence length="237" mass="26965">MGTKFEYAVNLLASSPVSSNKRTTFSFSSLDDCQNPLNGDLRSERRTEERGVHSFRQEEQGEEESMEVNEQIQDLESVKRTMLMHENIFRQQVRELHRLYNVQKMLMADLKKQGEQTKRNSMTIATTTTSLTTNSPLIWPCQAMPSPGNFGLERAVMGGISGHGGEPECGCSMEEHEVELTLSIGGGDGNMNKRKQKMKVEKKFIASLSLQSDRSDPIHEDRESGRERKRPHWLFQV</sequence>
<proteinExistence type="predicted"/>
<evidence type="ECO:0000313" key="3">
    <source>
        <dbReference type="Proteomes" id="UP001345219"/>
    </source>
</evidence>
<name>A0AAN7JYD3_9MYRT</name>
<feature type="region of interest" description="Disordered" evidence="1">
    <location>
        <begin position="210"/>
        <end position="237"/>
    </location>
</feature>
<dbReference type="PANTHER" id="PTHR33167">
    <property type="entry name" value="TRANSCRIPTION FACTOR, PUTATIVE (DUF863)-RELATED"/>
    <property type="match status" value="1"/>
</dbReference>
<feature type="compositionally biased region" description="Basic and acidic residues" evidence="1">
    <location>
        <begin position="213"/>
        <end position="226"/>
    </location>
</feature>
<feature type="region of interest" description="Disordered" evidence="1">
    <location>
        <begin position="25"/>
        <end position="68"/>
    </location>
</feature>
<dbReference type="EMBL" id="JAXIOK010000012">
    <property type="protein sequence ID" value="KAK4757603.1"/>
    <property type="molecule type" value="Genomic_DNA"/>
</dbReference>
<dbReference type="AlphaFoldDB" id="A0AAN7JYD3"/>
<feature type="compositionally biased region" description="Basic and acidic residues" evidence="1">
    <location>
        <begin position="41"/>
        <end position="59"/>
    </location>
</feature>
<feature type="compositionally biased region" description="Polar residues" evidence="1">
    <location>
        <begin position="25"/>
        <end position="37"/>
    </location>
</feature>